<proteinExistence type="predicted"/>
<evidence type="ECO:0000313" key="17">
    <source>
        <dbReference type="Proteomes" id="UP000265566"/>
    </source>
</evidence>
<keyword evidence="6 12" id="KW-0547">Nucleotide-binding</keyword>
<dbReference type="OrthoDB" id="544400at2759"/>
<dbReference type="InterPro" id="IPR008271">
    <property type="entry name" value="Ser/Thr_kinase_AS"/>
</dbReference>
<dbReference type="EC" id="3.1.4.46" evidence="16"/>
<dbReference type="FunFam" id="1.10.510.10:FF:000590">
    <property type="entry name" value="PR5-like receptor kinase"/>
    <property type="match status" value="1"/>
</dbReference>
<dbReference type="InterPro" id="IPR025287">
    <property type="entry name" value="WAK_GUB"/>
</dbReference>
<keyword evidence="10 14" id="KW-0472">Membrane</keyword>
<evidence type="ECO:0000256" key="5">
    <source>
        <dbReference type="ARBA" id="ARBA00022729"/>
    </source>
</evidence>
<keyword evidence="3" id="KW-0808">Transferase</keyword>
<dbReference type="Pfam" id="PF13947">
    <property type="entry name" value="GUB_WAK_bind"/>
    <property type="match status" value="1"/>
</dbReference>
<evidence type="ECO:0000256" key="6">
    <source>
        <dbReference type="ARBA" id="ARBA00022741"/>
    </source>
</evidence>
<sequence>MMKRQAQFSCSSFVQLQTLVKIFASIFILFHQNCLAKHHQPCPTSSCGKIRNITYPFRLKTDPNHCGDTRYELDCNKNGPSLTMFSGKYYVQHIDYKGFKIRLSDAGAVEDANCSFIPRYFLYDQSFNNVLFGEDNFGSEPFILDPINPLRIAYFNCSSPIKDPRYVKVDTSRCSRHGNSSTNHVYSVLEPSLFEYRVEDIKVGCDFMVATLGKAQSETVKENVTYDEIHGMIVDGVEVSWLPVICEDRCGKGTSCKVVDEEKGEVQCNKQLCHYAYQTTDKCELQDQIFGYTRAYLRGIFVGLGSRITFSTRQLDNPVGLEYFDGGIIIGRNVIPLFIGIRFLFGVIVLLVLFIYKWRRRHLSMYDNIENFLLESNLNPIRYEYKEIKKMTGGFRVKLGQGGFGAVYKGKLRSGPDVAIKMLTKSNVNNGQDFINEVATIGRIHHVNVVRLVGYCVEGKKSALVYEFMPNGSLDKYIFPKEGVDPLSYEKIYEICLGIARGIEYLHQGCDMQILHFDIKPHNILLDEDFVPKVSDFGLAKLYPVNDSIVPLTAARGTLGYMAPELFYKNIGGVSYKADVYSFGMLLMEMAGKRKNSDPNAAHSSQHYFPFWIYDQFKEEREIEIMEDVSEEGMTVAKRMFMVALWCIQLKPSDRPSMNKVVEMLEGKTESLELPPRPSFYANENYKHHDEISSDHTSWGDSTSIGQSSTNYSLDD</sequence>
<reference evidence="17" key="1">
    <citation type="journal article" date="2018" name="Nat. Plants">
        <title>Whole-genome landscape of Medicago truncatula symbiotic genes.</title>
        <authorList>
            <person name="Pecrix Y."/>
            <person name="Staton S.E."/>
            <person name="Sallet E."/>
            <person name="Lelandais-Briere C."/>
            <person name="Moreau S."/>
            <person name="Carrere S."/>
            <person name="Blein T."/>
            <person name="Jardinaud M.F."/>
            <person name="Latrasse D."/>
            <person name="Zouine M."/>
            <person name="Zahm M."/>
            <person name="Kreplak J."/>
            <person name="Mayjonade B."/>
            <person name="Satge C."/>
            <person name="Perez M."/>
            <person name="Cauet S."/>
            <person name="Marande W."/>
            <person name="Chantry-Darmon C."/>
            <person name="Lopez-Roques C."/>
            <person name="Bouchez O."/>
            <person name="Berard A."/>
            <person name="Debelle F."/>
            <person name="Munos S."/>
            <person name="Bendahmane A."/>
            <person name="Berges H."/>
            <person name="Niebel A."/>
            <person name="Buitink J."/>
            <person name="Frugier F."/>
            <person name="Benhamed M."/>
            <person name="Crespi M."/>
            <person name="Gouzy J."/>
            <person name="Gamas P."/>
        </authorList>
    </citation>
    <scope>NUCLEOTIDE SEQUENCE [LARGE SCALE GENOMIC DNA]</scope>
    <source>
        <strain evidence="17">cv. Jemalong A17</strain>
    </source>
</reference>
<evidence type="ECO:0000256" key="8">
    <source>
        <dbReference type="ARBA" id="ARBA00022840"/>
    </source>
</evidence>
<dbReference type="PROSITE" id="PS00107">
    <property type="entry name" value="PROTEIN_KINASE_ATP"/>
    <property type="match status" value="1"/>
</dbReference>
<keyword evidence="4 14" id="KW-0812">Transmembrane</keyword>
<evidence type="ECO:0000256" key="3">
    <source>
        <dbReference type="ARBA" id="ARBA00022679"/>
    </source>
</evidence>
<evidence type="ECO:0000256" key="9">
    <source>
        <dbReference type="ARBA" id="ARBA00022989"/>
    </source>
</evidence>
<evidence type="ECO:0000256" key="1">
    <source>
        <dbReference type="ARBA" id="ARBA00004479"/>
    </source>
</evidence>
<evidence type="ECO:0000256" key="10">
    <source>
        <dbReference type="ARBA" id="ARBA00023136"/>
    </source>
</evidence>
<dbReference type="InterPro" id="IPR045874">
    <property type="entry name" value="LRK10/LRL21-25-like"/>
</dbReference>
<dbReference type="InterPro" id="IPR011009">
    <property type="entry name" value="Kinase-like_dom_sf"/>
</dbReference>
<gene>
    <name evidence="16" type="ORF">MtrunA17_Chr1g0158301</name>
</gene>
<evidence type="ECO:0000256" key="7">
    <source>
        <dbReference type="ARBA" id="ARBA00022777"/>
    </source>
</evidence>
<dbReference type="PANTHER" id="PTHR27009">
    <property type="entry name" value="RUST RESISTANCE KINASE LR10-RELATED"/>
    <property type="match status" value="1"/>
</dbReference>
<dbReference type="AlphaFoldDB" id="A0A396JHR4"/>
<keyword evidence="7 16" id="KW-0418">Kinase</keyword>
<name>A0A396JHR4_MEDTR</name>
<dbReference type="Pfam" id="PF00069">
    <property type="entry name" value="Pkinase"/>
    <property type="match status" value="1"/>
</dbReference>
<feature type="domain" description="Protein kinase" evidence="15">
    <location>
        <begin position="393"/>
        <end position="680"/>
    </location>
</feature>
<dbReference type="PROSITE" id="PS50011">
    <property type="entry name" value="PROTEIN_KINASE_DOM"/>
    <property type="match status" value="1"/>
</dbReference>
<keyword evidence="2" id="KW-0723">Serine/threonine-protein kinase</keyword>
<dbReference type="Gramene" id="rna1257">
    <property type="protein sequence ID" value="RHN77769.1"/>
    <property type="gene ID" value="gene1257"/>
</dbReference>
<comment type="caution">
    <text evidence="16">The sequence shown here is derived from an EMBL/GenBank/DDBJ whole genome shotgun (WGS) entry which is preliminary data.</text>
</comment>
<evidence type="ECO:0000259" key="15">
    <source>
        <dbReference type="PROSITE" id="PS50011"/>
    </source>
</evidence>
<dbReference type="EMBL" id="PSQE01000001">
    <property type="protein sequence ID" value="RHN77769.1"/>
    <property type="molecule type" value="Genomic_DNA"/>
</dbReference>
<evidence type="ECO:0000256" key="12">
    <source>
        <dbReference type="PROSITE-ProRule" id="PRU10141"/>
    </source>
</evidence>
<accession>A0A396JHR4</accession>
<keyword evidence="16" id="KW-0378">Hydrolase</keyword>
<dbReference type="GO" id="GO:0005524">
    <property type="term" value="F:ATP binding"/>
    <property type="evidence" value="ECO:0007669"/>
    <property type="project" value="UniProtKB-UniRule"/>
</dbReference>
<keyword evidence="5" id="KW-0732">Signal</keyword>
<dbReference type="SMART" id="SM00220">
    <property type="entry name" value="S_TKc"/>
    <property type="match status" value="1"/>
</dbReference>
<dbReference type="Gene3D" id="1.10.510.10">
    <property type="entry name" value="Transferase(Phosphotransferase) domain 1"/>
    <property type="match status" value="1"/>
</dbReference>
<dbReference type="SUPFAM" id="SSF56112">
    <property type="entry name" value="Protein kinase-like (PK-like)"/>
    <property type="match status" value="1"/>
</dbReference>
<keyword evidence="11" id="KW-0325">Glycoprotein</keyword>
<comment type="subcellular location">
    <subcellularLocation>
        <location evidence="1">Membrane</location>
        <topology evidence="1">Single-pass type I membrane protein</topology>
    </subcellularLocation>
</comment>
<dbReference type="FunFam" id="3.30.200.20:FF:000178">
    <property type="entry name" value="serine/threonine-protein kinase PBS1-like"/>
    <property type="match status" value="1"/>
</dbReference>
<evidence type="ECO:0000256" key="13">
    <source>
        <dbReference type="SAM" id="MobiDB-lite"/>
    </source>
</evidence>
<dbReference type="GO" id="GO:0030247">
    <property type="term" value="F:polysaccharide binding"/>
    <property type="evidence" value="ECO:0007669"/>
    <property type="project" value="InterPro"/>
</dbReference>
<protein>
    <submittedName>
        <fullName evidence="16">Putative glycerophosphodiester phosphodiesterase, protein kinase RLK-Pelle-LRK10L-2 family</fullName>
        <ecNumber evidence="16">3.1.4.46</ecNumber>
    </submittedName>
</protein>
<evidence type="ECO:0000256" key="2">
    <source>
        <dbReference type="ARBA" id="ARBA00022527"/>
    </source>
</evidence>
<feature type="region of interest" description="Disordered" evidence="13">
    <location>
        <begin position="691"/>
        <end position="716"/>
    </location>
</feature>
<dbReference type="Proteomes" id="UP000265566">
    <property type="component" value="Chromosome 1"/>
</dbReference>
<dbReference type="InterPro" id="IPR000719">
    <property type="entry name" value="Prot_kinase_dom"/>
</dbReference>
<feature type="compositionally biased region" description="Polar residues" evidence="13">
    <location>
        <begin position="695"/>
        <end position="716"/>
    </location>
</feature>
<feature type="binding site" evidence="12">
    <location>
        <position position="421"/>
    </location>
    <ligand>
        <name>ATP</name>
        <dbReference type="ChEBI" id="CHEBI:30616"/>
    </ligand>
</feature>
<feature type="transmembrane region" description="Helical" evidence="14">
    <location>
        <begin position="334"/>
        <end position="356"/>
    </location>
</feature>
<dbReference type="Gene3D" id="3.30.200.20">
    <property type="entry name" value="Phosphorylase Kinase, domain 1"/>
    <property type="match status" value="1"/>
</dbReference>
<organism evidence="16 17">
    <name type="scientific">Medicago truncatula</name>
    <name type="common">Barrel medic</name>
    <name type="synonym">Medicago tribuloides</name>
    <dbReference type="NCBI Taxonomy" id="3880"/>
    <lineage>
        <taxon>Eukaryota</taxon>
        <taxon>Viridiplantae</taxon>
        <taxon>Streptophyta</taxon>
        <taxon>Embryophyta</taxon>
        <taxon>Tracheophyta</taxon>
        <taxon>Spermatophyta</taxon>
        <taxon>Magnoliopsida</taxon>
        <taxon>eudicotyledons</taxon>
        <taxon>Gunneridae</taxon>
        <taxon>Pentapetalae</taxon>
        <taxon>rosids</taxon>
        <taxon>fabids</taxon>
        <taxon>Fabales</taxon>
        <taxon>Fabaceae</taxon>
        <taxon>Papilionoideae</taxon>
        <taxon>50 kb inversion clade</taxon>
        <taxon>NPAAA clade</taxon>
        <taxon>Hologalegina</taxon>
        <taxon>IRL clade</taxon>
        <taxon>Trifolieae</taxon>
        <taxon>Medicago</taxon>
    </lineage>
</organism>
<dbReference type="GO" id="GO:0008889">
    <property type="term" value="F:glycerophosphodiester phosphodiesterase activity"/>
    <property type="evidence" value="ECO:0007669"/>
    <property type="project" value="UniProtKB-EC"/>
</dbReference>
<keyword evidence="8 12" id="KW-0067">ATP-binding</keyword>
<dbReference type="CDD" id="cd14066">
    <property type="entry name" value="STKc_IRAK"/>
    <property type="match status" value="1"/>
</dbReference>
<evidence type="ECO:0000256" key="14">
    <source>
        <dbReference type="SAM" id="Phobius"/>
    </source>
</evidence>
<keyword evidence="9 14" id="KW-1133">Transmembrane helix</keyword>
<dbReference type="PROSITE" id="PS00108">
    <property type="entry name" value="PROTEIN_KINASE_ST"/>
    <property type="match status" value="1"/>
</dbReference>
<evidence type="ECO:0000256" key="11">
    <source>
        <dbReference type="ARBA" id="ARBA00023180"/>
    </source>
</evidence>
<dbReference type="GO" id="GO:0004674">
    <property type="term" value="F:protein serine/threonine kinase activity"/>
    <property type="evidence" value="ECO:0007669"/>
    <property type="project" value="UniProtKB-KW"/>
</dbReference>
<evidence type="ECO:0000313" key="16">
    <source>
        <dbReference type="EMBL" id="RHN77769.1"/>
    </source>
</evidence>
<evidence type="ECO:0000256" key="4">
    <source>
        <dbReference type="ARBA" id="ARBA00022692"/>
    </source>
</evidence>
<dbReference type="InterPro" id="IPR017441">
    <property type="entry name" value="Protein_kinase_ATP_BS"/>
</dbReference>
<dbReference type="GO" id="GO:0016020">
    <property type="term" value="C:membrane"/>
    <property type="evidence" value="ECO:0007669"/>
    <property type="project" value="UniProtKB-SubCell"/>
</dbReference>